<dbReference type="Proteomes" id="UP001551675">
    <property type="component" value="Unassembled WGS sequence"/>
</dbReference>
<dbReference type="PRINTS" id="PR00046">
    <property type="entry name" value="SIGMA70FCT"/>
</dbReference>
<dbReference type="PROSITE" id="PS00716">
    <property type="entry name" value="SIGMA70_2"/>
    <property type="match status" value="1"/>
</dbReference>
<dbReference type="InterPro" id="IPR007630">
    <property type="entry name" value="RNA_pol_sigma70_r4"/>
</dbReference>
<dbReference type="PANTHER" id="PTHR30603">
    <property type="entry name" value="RNA POLYMERASE SIGMA FACTOR RPO"/>
    <property type="match status" value="1"/>
</dbReference>
<evidence type="ECO:0000313" key="11">
    <source>
        <dbReference type="Proteomes" id="UP001551675"/>
    </source>
</evidence>
<dbReference type="InterPro" id="IPR000943">
    <property type="entry name" value="RNA_pol_sigma70"/>
</dbReference>
<evidence type="ECO:0000256" key="6">
    <source>
        <dbReference type="RuleBase" id="RU362124"/>
    </source>
</evidence>
<comment type="caution">
    <text evidence="10">The sequence shown here is derived from an EMBL/GenBank/DDBJ whole genome shotgun (WGS) entry which is preliminary data.</text>
</comment>
<dbReference type="InterPro" id="IPR013324">
    <property type="entry name" value="RNA_pol_sigma_r3/r4-like"/>
</dbReference>
<dbReference type="Gene3D" id="1.10.601.10">
    <property type="entry name" value="RNA Polymerase Primary Sigma Factor"/>
    <property type="match status" value="2"/>
</dbReference>
<evidence type="ECO:0000313" key="10">
    <source>
        <dbReference type="EMBL" id="MEV0972676.1"/>
    </source>
</evidence>
<evidence type="ECO:0000256" key="7">
    <source>
        <dbReference type="SAM" id="MobiDB-lite"/>
    </source>
</evidence>
<keyword evidence="11" id="KW-1185">Reference proteome</keyword>
<keyword evidence="4 6" id="KW-0238">DNA-binding</keyword>
<dbReference type="EMBL" id="JBFALK010000017">
    <property type="protein sequence ID" value="MEV0972676.1"/>
    <property type="molecule type" value="Genomic_DNA"/>
</dbReference>
<name>A0ABV3GML0_MICGL</name>
<evidence type="ECO:0000256" key="1">
    <source>
        <dbReference type="ARBA" id="ARBA00007788"/>
    </source>
</evidence>
<accession>A0ABV3GML0</accession>
<feature type="compositionally biased region" description="Gly residues" evidence="7">
    <location>
        <begin position="70"/>
        <end position="79"/>
    </location>
</feature>
<dbReference type="InterPro" id="IPR007624">
    <property type="entry name" value="RNA_pol_sigma70_r3"/>
</dbReference>
<dbReference type="InterPro" id="IPR013325">
    <property type="entry name" value="RNA_pol_sigma_r2"/>
</dbReference>
<dbReference type="Gene3D" id="1.10.10.10">
    <property type="entry name" value="Winged helix-like DNA-binding domain superfamily/Winged helix DNA-binding domain"/>
    <property type="match status" value="2"/>
</dbReference>
<feature type="domain" description="RNA polymerase sigma-70" evidence="8">
    <location>
        <begin position="145"/>
        <end position="158"/>
    </location>
</feature>
<dbReference type="InterPro" id="IPR050239">
    <property type="entry name" value="Sigma-70_RNA_pol_init_factors"/>
</dbReference>
<dbReference type="PANTHER" id="PTHR30603:SF60">
    <property type="entry name" value="RNA POLYMERASE SIGMA FACTOR RPOD"/>
    <property type="match status" value="1"/>
</dbReference>
<dbReference type="Pfam" id="PF00140">
    <property type="entry name" value="Sigma70_r1_2"/>
    <property type="match status" value="1"/>
</dbReference>
<dbReference type="Pfam" id="PF04545">
    <property type="entry name" value="Sigma70_r4"/>
    <property type="match status" value="1"/>
</dbReference>
<evidence type="ECO:0000256" key="3">
    <source>
        <dbReference type="ARBA" id="ARBA00023082"/>
    </source>
</evidence>
<feature type="domain" description="RNA polymerase sigma-70" evidence="9">
    <location>
        <begin position="314"/>
        <end position="340"/>
    </location>
</feature>
<dbReference type="RefSeq" id="WP_358137965.1">
    <property type="nucleotide sequence ID" value="NZ_JBFALK010000017.1"/>
</dbReference>
<dbReference type="SUPFAM" id="SSF88659">
    <property type="entry name" value="Sigma3 and sigma4 domains of RNA polymerase sigma factors"/>
    <property type="match status" value="2"/>
</dbReference>
<comment type="function">
    <text evidence="6">Sigma factors are initiation factors that promote the attachment of RNA polymerase to specific initiation sites and are then released.</text>
</comment>
<dbReference type="InterPro" id="IPR036388">
    <property type="entry name" value="WH-like_DNA-bd_sf"/>
</dbReference>
<keyword evidence="3 6" id="KW-0731">Sigma factor</keyword>
<keyword evidence="2 6" id="KW-0805">Transcription regulation</keyword>
<organism evidence="10 11">
    <name type="scientific">Microtetraspora glauca</name>
    <dbReference type="NCBI Taxonomy" id="1996"/>
    <lineage>
        <taxon>Bacteria</taxon>
        <taxon>Bacillati</taxon>
        <taxon>Actinomycetota</taxon>
        <taxon>Actinomycetes</taxon>
        <taxon>Streptosporangiales</taxon>
        <taxon>Streptosporangiaceae</taxon>
        <taxon>Microtetraspora</taxon>
    </lineage>
</organism>
<feature type="region of interest" description="Disordered" evidence="7">
    <location>
        <begin position="60"/>
        <end position="104"/>
    </location>
</feature>
<reference evidence="10 11" key="1">
    <citation type="submission" date="2024-06" db="EMBL/GenBank/DDBJ databases">
        <title>The Natural Products Discovery Center: Release of the First 8490 Sequenced Strains for Exploring Actinobacteria Biosynthetic Diversity.</title>
        <authorList>
            <person name="Kalkreuter E."/>
            <person name="Kautsar S.A."/>
            <person name="Yang D."/>
            <person name="Bader C.D."/>
            <person name="Teijaro C.N."/>
            <person name="Fluegel L."/>
            <person name="Davis C.M."/>
            <person name="Simpson J.R."/>
            <person name="Lauterbach L."/>
            <person name="Steele A.D."/>
            <person name="Gui C."/>
            <person name="Meng S."/>
            <person name="Li G."/>
            <person name="Viehrig K."/>
            <person name="Ye F."/>
            <person name="Su P."/>
            <person name="Kiefer A.F."/>
            <person name="Nichols A."/>
            <person name="Cepeda A.J."/>
            <person name="Yan W."/>
            <person name="Fan B."/>
            <person name="Jiang Y."/>
            <person name="Adhikari A."/>
            <person name="Zheng C.-J."/>
            <person name="Schuster L."/>
            <person name="Cowan T.M."/>
            <person name="Smanski M.J."/>
            <person name="Chevrette M.G."/>
            <person name="De Carvalho L.P.S."/>
            <person name="Shen B."/>
        </authorList>
    </citation>
    <scope>NUCLEOTIDE SEQUENCE [LARGE SCALE GENOMIC DNA]</scope>
    <source>
        <strain evidence="10 11">NPDC050100</strain>
    </source>
</reference>
<keyword evidence="5 6" id="KW-0804">Transcription</keyword>
<evidence type="ECO:0000256" key="5">
    <source>
        <dbReference type="ARBA" id="ARBA00023163"/>
    </source>
</evidence>
<dbReference type="InterPro" id="IPR009042">
    <property type="entry name" value="RNA_pol_sigma70_r1_2"/>
</dbReference>
<evidence type="ECO:0000256" key="2">
    <source>
        <dbReference type="ARBA" id="ARBA00023015"/>
    </source>
</evidence>
<dbReference type="NCBIfam" id="TIGR02937">
    <property type="entry name" value="sigma70-ECF"/>
    <property type="match status" value="1"/>
</dbReference>
<proteinExistence type="inferred from homology"/>
<evidence type="ECO:0000259" key="8">
    <source>
        <dbReference type="PROSITE" id="PS00715"/>
    </source>
</evidence>
<dbReference type="SUPFAM" id="SSF88946">
    <property type="entry name" value="Sigma2 domain of RNA polymerase sigma factors"/>
    <property type="match status" value="1"/>
</dbReference>
<comment type="similarity">
    <text evidence="1 6">Belongs to the sigma-70 factor family.</text>
</comment>
<dbReference type="InterPro" id="IPR007627">
    <property type="entry name" value="RNA_pol_sigma70_r2"/>
</dbReference>
<dbReference type="InterPro" id="IPR014284">
    <property type="entry name" value="RNA_pol_sigma-70_dom"/>
</dbReference>
<evidence type="ECO:0000259" key="9">
    <source>
        <dbReference type="PROSITE" id="PS00716"/>
    </source>
</evidence>
<gene>
    <name evidence="10" type="ORF">AB0I59_29075</name>
</gene>
<evidence type="ECO:0000256" key="4">
    <source>
        <dbReference type="ARBA" id="ARBA00023125"/>
    </source>
</evidence>
<dbReference type="CDD" id="cd06171">
    <property type="entry name" value="Sigma70_r4"/>
    <property type="match status" value="1"/>
</dbReference>
<dbReference type="Pfam" id="PF04539">
    <property type="entry name" value="Sigma70_r3"/>
    <property type="match status" value="1"/>
</dbReference>
<dbReference type="PROSITE" id="PS00715">
    <property type="entry name" value="SIGMA70_1"/>
    <property type="match status" value="1"/>
</dbReference>
<dbReference type="Pfam" id="PF04542">
    <property type="entry name" value="Sigma70_r2"/>
    <property type="match status" value="1"/>
</dbReference>
<sequence length="354" mass="39148">MRGHEGTGRAEPYEPYDEHDLLGQYLSQIGRTPLLTAQEEVDLAKRIEAGLYAEHLIEESGSASDDAGEGGDAAGGDLVGGVPEARKPAPPEAAPPKPPERSGVEELREIVRDGDAAKDHMLRANLRLVVAAAKKYGHRGWPLLDVIQEGNLGLIRAVEKFDYAKGFKFSTYAMWWIRQSIERGLADKSRTVRLPVHILEQLAKVTRAERHLEGHLGHEPTDEEVAAAAGQSVETLAELRRLAHDTVSLDMVVGEDGETRIGDLIADAEVVPVSEVLECRVLAEQLRSLVDMLPDREAFIVTLRYGLGDGRTHTYQEIGDRLGLTRERIRQLERQALRSLRQPEHIEPLLSWAG</sequence>
<protein>
    <recommendedName>
        <fullName evidence="6">RNA polymerase sigma factor</fullName>
    </recommendedName>
</protein>